<keyword evidence="2 7" id="KW-0853">WD repeat</keyword>
<dbReference type="GO" id="GO:1990757">
    <property type="term" value="F:ubiquitin ligase activator activity"/>
    <property type="evidence" value="ECO:0007669"/>
    <property type="project" value="TreeGrafter"/>
</dbReference>
<feature type="repeat" description="WD" evidence="7">
    <location>
        <begin position="125"/>
        <end position="167"/>
    </location>
</feature>
<dbReference type="InterPro" id="IPR036322">
    <property type="entry name" value="WD40_repeat_dom_sf"/>
</dbReference>
<dbReference type="GO" id="GO:0005680">
    <property type="term" value="C:anaphase-promoting complex"/>
    <property type="evidence" value="ECO:0007669"/>
    <property type="project" value="TreeGrafter"/>
</dbReference>
<evidence type="ECO:0000256" key="5">
    <source>
        <dbReference type="ARBA" id="ARBA00022776"/>
    </source>
</evidence>
<dbReference type="SMART" id="SM00320">
    <property type="entry name" value="WD40"/>
    <property type="match status" value="7"/>
</dbReference>
<evidence type="ECO:0000259" key="8">
    <source>
        <dbReference type="Pfam" id="PF24807"/>
    </source>
</evidence>
<dbReference type="PANTHER" id="PTHR19918:SF8">
    <property type="entry name" value="FI02843P"/>
    <property type="match status" value="1"/>
</dbReference>
<dbReference type="PANTHER" id="PTHR19918">
    <property type="entry name" value="CELL DIVISION CYCLE 20 CDC20 FIZZY -RELATED"/>
    <property type="match status" value="1"/>
</dbReference>
<dbReference type="GO" id="GO:0051301">
    <property type="term" value="P:cell division"/>
    <property type="evidence" value="ECO:0007669"/>
    <property type="project" value="UniProtKB-KW"/>
</dbReference>
<proteinExistence type="inferred from homology"/>
<keyword evidence="5" id="KW-0498">Mitosis</keyword>
<keyword evidence="3" id="KW-0132">Cell division</keyword>
<dbReference type="GO" id="GO:0010997">
    <property type="term" value="F:anaphase-promoting complex binding"/>
    <property type="evidence" value="ECO:0007669"/>
    <property type="project" value="InterPro"/>
</dbReference>
<feature type="repeat" description="WD" evidence="7">
    <location>
        <begin position="339"/>
        <end position="372"/>
    </location>
</feature>
<dbReference type="Pfam" id="PF24807">
    <property type="entry name" value="WD40_CDC20-Fz"/>
    <property type="match status" value="1"/>
</dbReference>
<dbReference type="InterPro" id="IPR001680">
    <property type="entry name" value="WD40_rpt"/>
</dbReference>
<reference evidence="9" key="1">
    <citation type="journal article" date="2020" name="J. Eukaryot. Microbiol.">
        <title>De novo Sequencing, Assembly and Annotation of the Transcriptome for the Free-Living Testate Amoeba Arcella intermedia.</title>
        <authorList>
            <person name="Ribeiro G.M."/>
            <person name="Porfirio-Sousa A.L."/>
            <person name="Maurer-Alcala X.X."/>
            <person name="Katz L.A."/>
            <person name="Lahr D.J.G."/>
        </authorList>
    </citation>
    <scope>NUCLEOTIDE SEQUENCE</scope>
</reference>
<dbReference type="InterPro" id="IPR033010">
    <property type="entry name" value="Cdc20/Fizzy"/>
</dbReference>
<evidence type="ECO:0000313" key="9">
    <source>
        <dbReference type="EMBL" id="NDV32190.1"/>
    </source>
</evidence>
<name>A0A6B2L5J4_9EUKA</name>
<dbReference type="SUPFAM" id="SSF50978">
    <property type="entry name" value="WD40 repeat-like"/>
    <property type="match status" value="1"/>
</dbReference>
<dbReference type="PRINTS" id="PR00320">
    <property type="entry name" value="GPROTEINBRPT"/>
</dbReference>
<accession>A0A6B2L5J4</accession>
<evidence type="ECO:0000256" key="2">
    <source>
        <dbReference type="ARBA" id="ARBA00022574"/>
    </source>
</evidence>
<feature type="repeat" description="WD" evidence="7">
    <location>
        <begin position="251"/>
        <end position="295"/>
    </location>
</feature>
<dbReference type="EMBL" id="GIBP01003221">
    <property type="protein sequence ID" value="NDV32190.1"/>
    <property type="molecule type" value="Transcribed_RNA"/>
</dbReference>
<dbReference type="InterPro" id="IPR015943">
    <property type="entry name" value="WD40/YVTN_repeat-like_dom_sf"/>
</dbReference>
<organism evidence="9">
    <name type="scientific">Arcella intermedia</name>
    <dbReference type="NCBI Taxonomy" id="1963864"/>
    <lineage>
        <taxon>Eukaryota</taxon>
        <taxon>Amoebozoa</taxon>
        <taxon>Tubulinea</taxon>
        <taxon>Elardia</taxon>
        <taxon>Arcellinida</taxon>
        <taxon>Sphaerothecina</taxon>
        <taxon>Arcellidae</taxon>
        <taxon>Arcella</taxon>
    </lineage>
</organism>
<keyword evidence="4" id="KW-0677">Repeat</keyword>
<evidence type="ECO:0000256" key="1">
    <source>
        <dbReference type="ARBA" id="ARBA00006445"/>
    </source>
</evidence>
<dbReference type="GO" id="GO:0031145">
    <property type="term" value="P:anaphase-promoting complex-dependent catabolic process"/>
    <property type="evidence" value="ECO:0007669"/>
    <property type="project" value="TreeGrafter"/>
</dbReference>
<dbReference type="GO" id="GO:1905786">
    <property type="term" value="P:positive regulation of anaphase-promoting complex-dependent catabolic process"/>
    <property type="evidence" value="ECO:0007669"/>
    <property type="project" value="TreeGrafter"/>
</dbReference>
<sequence length="395" mass="43052">MNFDVSHHNLLKPVEENTTSYKSTLSSSLFSEPSVEGCHILSLTNKAPKAAPSEVANLSSHSVPTKKEVLRSIPTTAERILDAPGLVDDYYLNLLDWSPSNILSVALGGTVYLWNATTSSIQELVSYADRTVTSVSWSPSSPQHIALGTSDHLIELWDAEKAEKVRTIAGHSGRVISLAWNKQLLSSGSFDTTIHNNDLRMTNPLLSTLSGHVGEVCGLKWSPDGAQLASGGNDNMLKIWQLDLTTPRFSLDHHKAAVKALAWCPFQASLLASGGGSADRTIKFWNTQTGSLLNSVDTESQVCAIQWSKTRKELVSSHGFSQNQLCVWKYPTMTKMAELTGHTQRVMHLALSPDGTTVCSGSADETLRFWRVFESTIGMPRDAKSGSGISKIRLK</sequence>
<dbReference type="Gene3D" id="2.130.10.10">
    <property type="entry name" value="YVTN repeat-like/Quinoprotein amine dehydrogenase"/>
    <property type="match status" value="1"/>
</dbReference>
<evidence type="ECO:0000256" key="3">
    <source>
        <dbReference type="ARBA" id="ARBA00022618"/>
    </source>
</evidence>
<dbReference type="CDD" id="cd00200">
    <property type="entry name" value="WD40"/>
    <property type="match status" value="1"/>
</dbReference>
<dbReference type="PROSITE" id="PS50294">
    <property type="entry name" value="WD_REPEATS_REGION"/>
    <property type="match status" value="2"/>
</dbReference>
<feature type="domain" description="CDC20/Fizzy WD40" evidence="8">
    <location>
        <begin position="81"/>
        <end position="370"/>
    </location>
</feature>
<evidence type="ECO:0000256" key="4">
    <source>
        <dbReference type="ARBA" id="ARBA00022737"/>
    </source>
</evidence>
<comment type="similarity">
    <text evidence="1">Belongs to the WD repeat CDC20/Fizzy family.</text>
</comment>
<protein>
    <recommendedName>
        <fullName evidence="8">CDC20/Fizzy WD40 domain-containing protein</fullName>
    </recommendedName>
</protein>
<dbReference type="InterPro" id="IPR020472">
    <property type="entry name" value="WD40_PAC1"/>
</dbReference>
<dbReference type="PROSITE" id="PS50082">
    <property type="entry name" value="WD_REPEATS_2"/>
    <property type="match status" value="4"/>
</dbReference>
<dbReference type="InterPro" id="IPR056150">
    <property type="entry name" value="WD40_CDC20-Fz"/>
</dbReference>
<evidence type="ECO:0000256" key="6">
    <source>
        <dbReference type="ARBA" id="ARBA00023306"/>
    </source>
</evidence>
<keyword evidence="6" id="KW-0131">Cell cycle</keyword>
<evidence type="ECO:0000256" key="7">
    <source>
        <dbReference type="PROSITE-ProRule" id="PRU00221"/>
    </source>
</evidence>
<feature type="repeat" description="WD" evidence="7">
    <location>
        <begin position="209"/>
        <end position="243"/>
    </location>
</feature>
<dbReference type="AlphaFoldDB" id="A0A6B2L5J4"/>